<evidence type="ECO:0000313" key="9">
    <source>
        <dbReference type="EMBL" id="MEQ2471541.1"/>
    </source>
</evidence>
<dbReference type="Pfam" id="PF00535">
    <property type="entry name" value="Glycos_transf_2"/>
    <property type="match status" value="1"/>
</dbReference>
<dbReference type="PANTHER" id="PTHR48090">
    <property type="entry name" value="UNDECAPRENYL-PHOSPHATE 4-DEOXY-4-FORMAMIDO-L-ARABINOSE TRANSFERASE-RELATED"/>
    <property type="match status" value="1"/>
</dbReference>
<dbReference type="Proteomes" id="UP001438008">
    <property type="component" value="Unassembled WGS sequence"/>
</dbReference>
<evidence type="ECO:0000256" key="3">
    <source>
        <dbReference type="ARBA" id="ARBA00022679"/>
    </source>
</evidence>
<evidence type="ECO:0000256" key="6">
    <source>
        <dbReference type="ARBA" id="ARBA00023136"/>
    </source>
</evidence>
<keyword evidence="2 9" id="KW-0328">Glycosyltransferase</keyword>
<dbReference type="EC" id="2.4.-.-" evidence="9"/>
<keyword evidence="3 9" id="KW-0808">Transferase</keyword>
<evidence type="ECO:0000259" key="8">
    <source>
        <dbReference type="Pfam" id="PF00535"/>
    </source>
</evidence>
<gene>
    <name evidence="9" type="ORF">WMO29_03415</name>
</gene>
<evidence type="ECO:0000256" key="1">
    <source>
        <dbReference type="ARBA" id="ARBA00004141"/>
    </source>
</evidence>
<evidence type="ECO:0000256" key="7">
    <source>
        <dbReference type="SAM" id="Phobius"/>
    </source>
</evidence>
<dbReference type="PANTHER" id="PTHR48090:SF1">
    <property type="entry name" value="PROPHAGE BACTOPRENOL GLUCOSYL TRANSFERASE HOMOLOG"/>
    <property type="match status" value="1"/>
</dbReference>
<comment type="caution">
    <text evidence="9">The sequence shown here is derived from an EMBL/GenBank/DDBJ whole genome shotgun (WGS) entry which is preliminary data.</text>
</comment>
<evidence type="ECO:0000313" key="10">
    <source>
        <dbReference type="Proteomes" id="UP001438008"/>
    </source>
</evidence>
<comment type="subcellular location">
    <subcellularLocation>
        <location evidence="1">Membrane</location>
        <topology evidence="1">Multi-pass membrane protein</topology>
    </subcellularLocation>
</comment>
<feature type="domain" description="Glycosyltransferase 2-like" evidence="8">
    <location>
        <begin position="9"/>
        <end position="176"/>
    </location>
</feature>
<evidence type="ECO:0000256" key="5">
    <source>
        <dbReference type="ARBA" id="ARBA00022989"/>
    </source>
</evidence>
<sequence length="317" mass="36098">MTGNDILYLVIPCYNEEAVLHETAKQLLVKMNSMFDRGMISRESKIMFVNDGSRDKTWEIIRELHESNPIYSGVKLSRNKGHQNALLAGLMTAKEKADMAISLDADLQDDVDVIDKMVEKYYEGNDVVYGVRSARDTDTFFKKFTAEGFYKIMQAMGVEIVFNHADYRLMSKRALEGLSEFREVNLFLRGIVPLIGYKSDIVTYERHERFAGESKYPLKKMLAFATDGITSFSIKPIRMITTCGFLIFAISLIMLIYFLVVHFMGRTVHGWTSTIVSIWAIGGLQLLAIGIVGEYIGKIYLETKARPKYIIETVLDK</sequence>
<evidence type="ECO:0000256" key="2">
    <source>
        <dbReference type="ARBA" id="ARBA00022676"/>
    </source>
</evidence>
<protein>
    <submittedName>
        <fullName evidence="9">Glycosyltransferase family 2 protein</fullName>
        <ecNumber evidence="9">2.4.-.-</ecNumber>
    </submittedName>
</protein>
<keyword evidence="6 7" id="KW-0472">Membrane</keyword>
<organism evidence="9 10">
    <name type="scientific">Laedolimicola intestinihominis</name>
    <dbReference type="NCBI Taxonomy" id="3133166"/>
    <lineage>
        <taxon>Bacteria</taxon>
        <taxon>Bacillati</taxon>
        <taxon>Bacillota</taxon>
        <taxon>Clostridia</taxon>
        <taxon>Lachnospirales</taxon>
        <taxon>Lachnospiraceae</taxon>
        <taxon>Laedolimicola</taxon>
    </lineage>
</organism>
<dbReference type="InterPro" id="IPR050256">
    <property type="entry name" value="Glycosyltransferase_2"/>
</dbReference>
<dbReference type="CDD" id="cd04187">
    <property type="entry name" value="DPM1_like_bac"/>
    <property type="match status" value="1"/>
</dbReference>
<keyword evidence="5 7" id="KW-1133">Transmembrane helix</keyword>
<accession>A0ABV1FDS8</accession>
<reference evidence="9 10" key="1">
    <citation type="submission" date="2024-03" db="EMBL/GenBank/DDBJ databases">
        <title>Human intestinal bacterial collection.</title>
        <authorList>
            <person name="Pauvert C."/>
            <person name="Hitch T.C.A."/>
            <person name="Clavel T."/>
        </authorList>
    </citation>
    <scope>NUCLEOTIDE SEQUENCE [LARGE SCALE GENOMIC DNA]</scope>
    <source>
        <strain evidence="9 10">CLA-AA-H132</strain>
    </source>
</reference>
<dbReference type="RefSeq" id="WP_178038764.1">
    <property type="nucleotide sequence ID" value="NZ_JBBMFE010000002.1"/>
</dbReference>
<feature type="transmembrane region" description="Helical" evidence="7">
    <location>
        <begin position="243"/>
        <end position="264"/>
    </location>
</feature>
<proteinExistence type="predicted"/>
<keyword evidence="4 7" id="KW-0812">Transmembrane</keyword>
<dbReference type="GO" id="GO:0016757">
    <property type="term" value="F:glycosyltransferase activity"/>
    <property type="evidence" value="ECO:0007669"/>
    <property type="project" value="UniProtKB-KW"/>
</dbReference>
<dbReference type="SUPFAM" id="SSF53448">
    <property type="entry name" value="Nucleotide-diphospho-sugar transferases"/>
    <property type="match status" value="1"/>
</dbReference>
<evidence type="ECO:0000256" key="4">
    <source>
        <dbReference type="ARBA" id="ARBA00022692"/>
    </source>
</evidence>
<name>A0ABV1FDS8_9FIRM</name>
<dbReference type="EMBL" id="JBBMFE010000002">
    <property type="protein sequence ID" value="MEQ2471541.1"/>
    <property type="molecule type" value="Genomic_DNA"/>
</dbReference>
<dbReference type="InterPro" id="IPR001173">
    <property type="entry name" value="Glyco_trans_2-like"/>
</dbReference>
<feature type="transmembrane region" description="Helical" evidence="7">
    <location>
        <begin position="276"/>
        <end position="296"/>
    </location>
</feature>
<keyword evidence="10" id="KW-1185">Reference proteome</keyword>
<dbReference type="InterPro" id="IPR029044">
    <property type="entry name" value="Nucleotide-diphossugar_trans"/>
</dbReference>
<dbReference type="Gene3D" id="3.90.550.10">
    <property type="entry name" value="Spore Coat Polysaccharide Biosynthesis Protein SpsA, Chain A"/>
    <property type="match status" value="1"/>
</dbReference>